<evidence type="ECO:0000313" key="8">
    <source>
        <dbReference type="Proteomes" id="UP000694395"/>
    </source>
</evidence>
<organism evidence="7 8">
    <name type="scientific">Oncorhynchus mykiss</name>
    <name type="common">Rainbow trout</name>
    <name type="synonym">Salmo gairdneri</name>
    <dbReference type="NCBI Taxonomy" id="8022"/>
    <lineage>
        <taxon>Eukaryota</taxon>
        <taxon>Metazoa</taxon>
        <taxon>Chordata</taxon>
        <taxon>Craniata</taxon>
        <taxon>Vertebrata</taxon>
        <taxon>Euteleostomi</taxon>
        <taxon>Actinopterygii</taxon>
        <taxon>Neopterygii</taxon>
        <taxon>Teleostei</taxon>
        <taxon>Protacanthopterygii</taxon>
        <taxon>Salmoniformes</taxon>
        <taxon>Salmonidae</taxon>
        <taxon>Salmoninae</taxon>
        <taxon>Oncorhynchus</taxon>
    </lineage>
</organism>
<evidence type="ECO:0000256" key="5">
    <source>
        <dbReference type="SAM" id="Phobius"/>
    </source>
</evidence>
<evidence type="ECO:0000259" key="6">
    <source>
        <dbReference type="PROSITE" id="PS50089"/>
    </source>
</evidence>
<dbReference type="InterPro" id="IPR017907">
    <property type="entry name" value="Znf_RING_CS"/>
</dbReference>
<evidence type="ECO:0000313" key="7">
    <source>
        <dbReference type="Ensembl" id="ENSOMYP00000074628.2"/>
    </source>
</evidence>
<sequence length="206" mass="22506">KMLIIFCTLSACPFKSETETCVIFISNRTNVLLFLKDTSQICPSAGHRDWLCPVCLQTASFPVQNNCGHLYCAPCLISYWRLGSWLDAISCPLCRQRVRKTPNCRNIHYYHDITLLAAWVLWGGGGGGGAVCPFFLRVVLCCLGAMVSLSSAPLDTSSSLSGFLGLLDDLVVVFLLLTCVNNINQQMAPEGELLSTHSHTGSRSAQ</sequence>
<evidence type="ECO:0000256" key="1">
    <source>
        <dbReference type="ARBA" id="ARBA00022723"/>
    </source>
</evidence>
<dbReference type="Ensembl" id="ENSOMYT00000081256.2">
    <property type="protein sequence ID" value="ENSOMYP00000074628.2"/>
    <property type="gene ID" value="ENSOMYG00000034512.2"/>
</dbReference>
<keyword evidence="5" id="KW-0812">Transmembrane</keyword>
<dbReference type="GO" id="GO:0061630">
    <property type="term" value="F:ubiquitin protein ligase activity"/>
    <property type="evidence" value="ECO:0007669"/>
    <property type="project" value="InterPro"/>
</dbReference>
<accession>A0A8C7T750</accession>
<dbReference type="InterPro" id="IPR013083">
    <property type="entry name" value="Znf_RING/FYVE/PHD"/>
</dbReference>
<keyword evidence="8" id="KW-1185">Reference proteome</keyword>
<keyword evidence="2 4" id="KW-0863">Zinc-finger</keyword>
<evidence type="ECO:0000256" key="3">
    <source>
        <dbReference type="ARBA" id="ARBA00022833"/>
    </source>
</evidence>
<keyword evidence="5" id="KW-0472">Membrane</keyword>
<dbReference type="PANTHER" id="PTHR22894:SF2">
    <property type="entry name" value="RING-TYPE DOMAIN-CONTAINING PROTEIN"/>
    <property type="match status" value="1"/>
</dbReference>
<reference evidence="7" key="1">
    <citation type="submission" date="2020-07" db="EMBL/GenBank/DDBJ databases">
        <title>A long reads based de novo assembly of the rainbow trout Arlee double haploid line genome.</title>
        <authorList>
            <person name="Gao G."/>
            <person name="Palti Y."/>
        </authorList>
    </citation>
    <scope>NUCLEOTIDE SEQUENCE [LARGE SCALE GENOMIC DNA]</scope>
</reference>
<dbReference type="Pfam" id="PF13445">
    <property type="entry name" value="zf-RING_UBOX"/>
    <property type="match status" value="1"/>
</dbReference>
<dbReference type="InterPro" id="IPR001841">
    <property type="entry name" value="Znf_RING"/>
</dbReference>
<reference evidence="7" key="3">
    <citation type="submission" date="2025-09" db="UniProtKB">
        <authorList>
            <consortium name="Ensembl"/>
        </authorList>
    </citation>
    <scope>IDENTIFICATION</scope>
</reference>
<dbReference type="PANTHER" id="PTHR22894">
    <property type="entry name" value="RING-TYPE DOMAIN-CONTAINING PROTEIN"/>
    <property type="match status" value="1"/>
</dbReference>
<keyword evidence="1" id="KW-0479">Metal-binding</keyword>
<dbReference type="InterPro" id="IPR027370">
    <property type="entry name" value="Znf-RING_euk"/>
</dbReference>
<name>A0A8C7T750_ONCMY</name>
<keyword evidence="3" id="KW-0862">Zinc</keyword>
<evidence type="ECO:0000256" key="4">
    <source>
        <dbReference type="PROSITE-ProRule" id="PRU00175"/>
    </source>
</evidence>
<proteinExistence type="predicted"/>
<reference evidence="7" key="2">
    <citation type="submission" date="2025-08" db="UniProtKB">
        <authorList>
            <consortium name="Ensembl"/>
        </authorList>
    </citation>
    <scope>IDENTIFICATION</scope>
</reference>
<evidence type="ECO:0000256" key="2">
    <source>
        <dbReference type="ARBA" id="ARBA00022771"/>
    </source>
</evidence>
<keyword evidence="5" id="KW-1133">Transmembrane helix</keyword>
<dbReference type="InterPro" id="IPR038896">
    <property type="entry name" value="RNF170"/>
</dbReference>
<protein>
    <submittedName>
        <fullName evidence="7">Si:dkey-183n20.15</fullName>
    </submittedName>
</protein>
<dbReference type="SUPFAM" id="SSF57850">
    <property type="entry name" value="RING/U-box"/>
    <property type="match status" value="1"/>
</dbReference>
<feature type="domain" description="RING-type" evidence="6">
    <location>
        <begin position="52"/>
        <end position="95"/>
    </location>
</feature>
<dbReference type="Gene3D" id="3.30.40.10">
    <property type="entry name" value="Zinc/RING finger domain, C3HC4 (zinc finger)"/>
    <property type="match status" value="1"/>
</dbReference>
<dbReference type="GO" id="GO:0008270">
    <property type="term" value="F:zinc ion binding"/>
    <property type="evidence" value="ECO:0007669"/>
    <property type="project" value="UniProtKB-KW"/>
</dbReference>
<dbReference type="Proteomes" id="UP000694395">
    <property type="component" value="Chromosome 30"/>
</dbReference>
<dbReference type="AlphaFoldDB" id="A0A8C7T750"/>
<dbReference type="SMART" id="SM00184">
    <property type="entry name" value="RING"/>
    <property type="match status" value="1"/>
</dbReference>
<dbReference type="GeneTree" id="ENSGT00390000017123"/>
<dbReference type="PROSITE" id="PS50089">
    <property type="entry name" value="ZF_RING_2"/>
    <property type="match status" value="1"/>
</dbReference>
<feature type="transmembrane region" description="Helical" evidence="5">
    <location>
        <begin position="160"/>
        <end position="180"/>
    </location>
</feature>
<dbReference type="PROSITE" id="PS00518">
    <property type="entry name" value="ZF_RING_1"/>
    <property type="match status" value="1"/>
</dbReference>